<organism evidence="1 2">
    <name type="scientific">Clostridium malenominatum</name>
    <dbReference type="NCBI Taxonomy" id="1539"/>
    <lineage>
        <taxon>Bacteria</taxon>
        <taxon>Bacillati</taxon>
        <taxon>Bacillota</taxon>
        <taxon>Clostridia</taxon>
        <taxon>Eubacteriales</taxon>
        <taxon>Clostridiaceae</taxon>
        <taxon>Clostridium</taxon>
    </lineage>
</organism>
<reference evidence="2" key="1">
    <citation type="journal article" date="2019" name="Int. J. Syst. Evol. Microbiol.">
        <title>The Global Catalogue of Microorganisms (GCM) 10K type strain sequencing project: providing services to taxonomists for standard genome sequencing and annotation.</title>
        <authorList>
            <consortium name="The Broad Institute Genomics Platform"/>
            <consortium name="The Broad Institute Genome Sequencing Center for Infectious Disease"/>
            <person name="Wu L."/>
            <person name="Ma J."/>
        </authorList>
    </citation>
    <scope>NUCLEOTIDE SEQUENCE [LARGE SCALE GENOMIC DNA]</scope>
    <source>
        <strain evidence="2">JCM 1405</strain>
    </source>
</reference>
<dbReference type="InterPro" id="IPR052188">
    <property type="entry name" value="Ni-pincer_cofactor_biosynth"/>
</dbReference>
<dbReference type="RefSeq" id="WP_343770500.1">
    <property type="nucleotide sequence ID" value="NZ_BAAACF010000003.1"/>
</dbReference>
<name>A0ABP3UD65_9CLOT</name>
<evidence type="ECO:0000313" key="1">
    <source>
        <dbReference type="EMBL" id="GAA0728397.1"/>
    </source>
</evidence>
<dbReference type="InterPro" id="IPR005232">
    <property type="entry name" value="LarE"/>
</dbReference>
<keyword evidence="2" id="KW-1185">Reference proteome</keyword>
<evidence type="ECO:0000313" key="2">
    <source>
        <dbReference type="Proteomes" id="UP001500339"/>
    </source>
</evidence>
<accession>A0ABP3UD65</accession>
<dbReference type="Gene3D" id="3.40.50.620">
    <property type="entry name" value="HUPs"/>
    <property type="match status" value="1"/>
</dbReference>
<keyword evidence="1" id="KW-0808">Transferase</keyword>
<dbReference type="InterPro" id="IPR014729">
    <property type="entry name" value="Rossmann-like_a/b/a_fold"/>
</dbReference>
<dbReference type="EMBL" id="BAAACF010000003">
    <property type="protein sequence ID" value="GAA0728397.1"/>
    <property type="molecule type" value="Genomic_DNA"/>
</dbReference>
<dbReference type="PANTHER" id="PTHR43169">
    <property type="entry name" value="EXSB FAMILY PROTEIN"/>
    <property type="match status" value="1"/>
</dbReference>
<dbReference type="Proteomes" id="UP001500339">
    <property type="component" value="Unassembled WGS sequence"/>
</dbReference>
<gene>
    <name evidence="1" type="primary">larE</name>
    <name evidence="1" type="ORF">GCM10008905_27220</name>
</gene>
<dbReference type="PIRSF" id="PIRSF006661">
    <property type="entry name" value="PP-lp_UCP006661"/>
    <property type="match status" value="1"/>
</dbReference>
<dbReference type="SUPFAM" id="SSF52402">
    <property type="entry name" value="Adenine nucleotide alpha hydrolases-like"/>
    <property type="match status" value="1"/>
</dbReference>
<sequence>MESKYEKLIKYLKNLGKVAIAFSGGVDSTFLLKACKEALEDNVIAITVKAPYIPLREIKEVEEMIKDTSIEHYFLEMPLIEEIRFNPKDRCYICKKEIFKHIKDFAKDRGAKHVLDGTNFDDTKEYRPGLKALEELEIKSPLKELGFTKEEIRKYSKDLNLNTWDKPSYACLLSRIPYGEEISFKELDRVEKSENYLHELGFIGARVRSYGYTARIEMYKSQMIRLLENNLLDKVVLELKALGYNYVTLDLEGYRSGSMDIMVKGGEKNE</sequence>
<protein>
    <submittedName>
        <fullName evidence="1">ATP-dependent sacrificial sulfur transferase LarE</fullName>
    </submittedName>
</protein>
<comment type="caution">
    <text evidence="1">The sequence shown here is derived from an EMBL/GenBank/DDBJ whole genome shotgun (WGS) entry which is preliminary data.</text>
</comment>
<dbReference type="CDD" id="cd01990">
    <property type="entry name" value="LarE-like"/>
    <property type="match status" value="1"/>
</dbReference>
<dbReference type="NCBIfam" id="TIGR00268">
    <property type="entry name" value="ATP-dependent sacrificial sulfur transferase LarE"/>
    <property type="match status" value="1"/>
</dbReference>
<proteinExistence type="predicted"/>
<dbReference type="GO" id="GO:0016740">
    <property type="term" value="F:transferase activity"/>
    <property type="evidence" value="ECO:0007669"/>
    <property type="project" value="UniProtKB-KW"/>
</dbReference>
<dbReference type="PANTHER" id="PTHR43169:SF2">
    <property type="entry name" value="NAD_GMP SYNTHASE DOMAIN-CONTAINING PROTEIN"/>
    <property type="match status" value="1"/>
</dbReference>